<evidence type="ECO:0000313" key="3">
    <source>
        <dbReference type="Proteomes" id="UP000546324"/>
    </source>
</evidence>
<dbReference type="InterPro" id="IPR027417">
    <property type="entry name" value="P-loop_NTPase"/>
</dbReference>
<dbReference type="InterPro" id="IPR025579">
    <property type="entry name" value="DUF4357"/>
</dbReference>
<sequence length="606" mass="67419">MADAYPEFQLRLPNGGPVARGRLLEEVGLNGSYKFRVLAGSPARLDTSPGFPRTNPSSHRSREALISDESLVTSTMWPGCLEASKDIDCNSASAAAEIVLGRNANGQVVWKTSKGHPLGDYLAQDGWGRRRTWLVRAAHAHGNELAVLQAKWLTEGCVSLEATPFNWGSLEQGMSKDALRGLVEETLASTSPYSARRRLVEEFHIFLSRMKPDDGVCTIVDGSLHVGKIIGPLARVGSESGQWHLQRPVEWENIAYFLGVLPEEVQQKLSVQQDVADLTSVQAIIDGLGLTDEELADEAQDAVDSAATALAARRELELPEPTEEFANELLVHDAGWLREVQDLLWDERQLIFYGPPGTGKTYLAQKLAEFLGGGPEQVKLVQFHPSYAYEDFFEGFRPQEDPETRQVAFRLTAGPLRELADLASGEGNRHVPHFLIIDEINRANLAKVFGELYFLLEYRNRSVRLTYSGDDFALPPNLFIIGTMNTADRSIALVDAAMRRRFAFVELSPRTEPTKGMLRRWLAAKERGTEPAELLDALNRRIADPDFQVGPAYLMKPGVYRDGGMERTWRTKILPLLEEYHYGEDVKVEQRYGLASLRDAIAPPPA</sequence>
<dbReference type="CDD" id="cd00009">
    <property type="entry name" value="AAA"/>
    <property type="match status" value="1"/>
</dbReference>
<feature type="domain" description="AAA+ ATPase" evidence="1">
    <location>
        <begin position="346"/>
        <end position="512"/>
    </location>
</feature>
<name>A0A7X0G520_9ACTN</name>
<dbReference type="Proteomes" id="UP000546324">
    <property type="component" value="Unassembled WGS sequence"/>
</dbReference>
<dbReference type="InterPro" id="IPR011704">
    <property type="entry name" value="ATPase_dyneun-rel_AAA"/>
</dbReference>
<dbReference type="RefSeq" id="WP_185030241.1">
    <property type="nucleotide sequence ID" value="NZ_JACHMQ010000001.1"/>
</dbReference>
<dbReference type="Pfam" id="PF14267">
    <property type="entry name" value="DUF4357"/>
    <property type="match status" value="1"/>
</dbReference>
<organism evidence="2 3">
    <name type="scientific">Actinomadura coerulea</name>
    <dbReference type="NCBI Taxonomy" id="46159"/>
    <lineage>
        <taxon>Bacteria</taxon>
        <taxon>Bacillati</taxon>
        <taxon>Actinomycetota</taxon>
        <taxon>Actinomycetes</taxon>
        <taxon>Streptosporangiales</taxon>
        <taxon>Thermomonosporaceae</taxon>
        <taxon>Actinomadura</taxon>
    </lineage>
</organism>
<evidence type="ECO:0000259" key="1">
    <source>
        <dbReference type="SMART" id="SM00382"/>
    </source>
</evidence>
<accession>A0A7X0G520</accession>
<keyword evidence="2" id="KW-0378">Hydrolase</keyword>
<dbReference type="InterPro" id="IPR003593">
    <property type="entry name" value="AAA+_ATPase"/>
</dbReference>
<dbReference type="GO" id="GO:0016887">
    <property type="term" value="F:ATP hydrolysis activity"/>
    <property type="evidence" value="ECO:0007669"/>
    <property type="project" value="InterPro"/>
</dbReference>
<dbReference type="SMART" id="SM00382">
    <property type="entry name" value="AAA"/>
    <property type="match status" value="1"/>
</dbReference>
<dbReference type="AlphaFoldDB" id="A0A7X0G520"/>
<dbReference type="PANTHER" id="PTHR37291">
    <property type="entry name" value="5-METHYLCYTOSINE-SPECIFIC RESTRICTION ENZYME B"/>
    <property type="match status" value="1"/>
</dbReference>
<dbReference type="Pfam" id="PF07728">
    <property type="entry name" value="AAA_5"/>
    <property type="match status" value="1"/>
</dbReference>
<keyword evidence="3" id="KW-1185">Reference proteome</keyword>
<dbReference type="GO" id="GO:0005524">
    <property type="term" value="F:ATP binding"/>
    <property type="evidence" value="ECO:0007669"/>
    <property type="project" value="InterPro"/>
</dbReference>
<evidence type="ECO:0000313" key="2">
    <source>
        <dbReference type="EMBL" id="MBB6398872.1"/>
    </source>
</evidence>
<dbReference type="EC" id="3.1.21.-" evidence="2"/>
<dbReference type="InterPro" id="IPR052934">
    <property type="entry name" value="Methyl-DNA_Rec/Restrict_Enz"/>
</dbReference>
<dbReference type="SUPFAM" id="SSF52540">
    <property type="entry name" value="P-loop containing nucleoside triphosphate hydrolases"/>
    <property type="match status" value="1"/>
</dbReference>
<protein>
    <submittedName>
        <fullName evidence="2">5-methylcytosine-specific restriction protein B</fullName>
        <ecNumber evidence="2">3.1.21.-</ecNumber>
    </submittedName>
</protein>
<proteinExistence type="predicted"/>
<comment type="caution">
    <text evidence="2">The sequence shown here is derived from an EMBL/GenBank/DDBJ whole genome shotgun (WGS) entry which is preliminary data.</text>
</comment>
<dbReference type="Gene3D" id="3.40.50.300">
    <property type="entry name" value="P-loop containing nucleotide triphosphate hydrolases"/>
    <property type="match status" value="1"/>
</dbReference>
<reference evidence="2 3" key="1">
    <citation type="submission" date="2020-08" db="EMBL/GenBank/DDBJ databases">
        <title>Sequencing the genomes of 1000 actinobacteria strains.</title>
        <authorList>
            <person name="Klenk H.-P."/>
        </authorList>
    </citation>
    <scope>NUCLEOTIDE SEQUENCE [LARGE SCALE GENOMIC DNA]</scope>
    <source>
        <strain evidence="2 3">DSM 43675</strain>
    </source>
</reference>
<dbReference type="PANTHER" id="PTHR37291:SF1">
    <property type="entry name" value="TYPE IV METHYL-DIRECTED RESTRICTION ENZYME ECOKMCRB SUBUNIT"/>
    <property type="match status" value="1"/>
</dbReference>
<dbReference type="EMBL" id="JACHMQ010000001">
    <property type="protein sequence ID" value="MBB6398872.1"/>
    <property type="molecule type" value="Genomic_DNA"/>
</dbReference>
<gene>
    <name evidence="2" type="ORF">BKA00_005786</name>
</gene>